<proteinExistence type="predicted"/>
<protein>
    <submittedName>
        <fullName evidence="2">Uncharacterized protein</fullName>
    </submittedName>
</protein>
<evidence type="ECO:0000256" key="1">
    <source>
        <dbReference type="SAM" id="Phobius"/>
    </source>
</evidence>
<accession>A0A1I6LXS3</accession>
<keyword evidence="1" id="KW-1133">Transmembrane helix</keyword>
<dbReference type="AlphaFoldDB" id="A0A1I6LXS3"/>
<evidence type="ECO:0000313" key="2">
    <source>
        <dbReference type="EMBL" id="SFS08195.1"/>
    </source>
</evidence>
<organism evidence="2 3">
    <name type="scientific">Granulicella pectinivorans</name>
    <dbReference type="NCBI Taxonomy" id="474950"/>
    <lineage>
        <taxon>Bacteria</taxon>
        <taxon>Pseudomonadati</taxon>
        <taxon>Acidobacteriota</taxon>
        <taxon>Terriglobia</taxon>
        <taxon>Terriglobales</taxon>
        <taxon>Acidobacteriaceae</taxon>
        <taxon>Granulicella</taxon>
    </lineage>
</organism>
<sequence length="55" mass="6283">MSLLEFLSQAFIDFFGITQPDEKAKKRATLFICALLSLLVLIPGLVLWIIYTRSH</sequence>
<gene>
    <name evidence="2" type="ORF">SAMN05421771_1444</name>
</gene>
<keyword evidence="3" id="KW-1185">Reference proteome</keyword>
<evidence type="ECO:0000313" key="3">
    <source>
        <dbReference type="Proteomes" id="UP000199024"/>
    </source>
</evidence>
<dbReference type="EMBL" id="FOZL01000001">
    <property type="protein sequence ID" value="SFS08195.1"/>
    <property type="molecule type" value="Genomic_DNA"/>
</dbReference>
<keyword evidence="1" id="KW-0812">Transmembrane</keyword>
<dbReference type="Proteomes" id="UP000199024">
    <property type="component" value="Unassembled WGS sequence"/>
</dbReference>
<reference evidence="2 3" key="1">
    <citation type="submission" date="2016-10" db="EMBL/GenBank/DDBJ databases">
        <authorList>
            <person name="de Groot N.N."/>
        </authorList>
    </citation>
    <scope>NUCLEOTIDE SEQUENCE [LARGE SCALE GENOMIC DNA]</scope>
    <source>
        <strain evidence="2 3">DSM 21001</strain>
    </source>
</reference>
<keyword evidence="1" id="KW-0472">Membrane</keyword>
<name>A0A1I6LXS3_9BACT</name>
<feature type="transmembrane region" description="Helical" evidence="1">
    <location>
        <begin position="28"/>
        <end position="51"/>
    </location>
</feature>